<dbReference type="EMBL" id="CP126980">
    <property type="protein sequence ID" value="WIN00760.1"/>
    <property type="molecule type" value="Genomic_DNA"/>
</dbReference>
<evidence type="ECO:0000256" key="9">
    <source>
        <dbReference type="ARBA" id="ARBA00023136"/>
    </source>
</evidence>
<sequence length="708" mass="76330">MPVAKNVEPLEKVDADLGDRSDMAYMNTNVTRGSGELLVTATGMNTEVGRISGMLQTEKDADTPLTRQLARLTNQILYIAGFALLASVVINLARGNEFNVVFTAAVAFAVSAIPTGLPAVVTTILSLGTQLLARSNAIVKRLRSTETLGSTSAINSDKTGTLTLNQMTATEMAIPGRRYKISGSGYSTEGTIKRVAGEPDTPLEEYLLPMILASDAVISDGAMIGDPTEGALVVLAEKGGLDAEATREKYPRIAELPFDAAYKLMATFHQVSDKTVRCFVKGAPDQLLARCDVTPEQRERYLAENDRLARQGLRVLATARKDIDGFDPADDLLETLTGLEPLALVGIVDPPRPQARAAIEQAHAAGIEVRMITGDHAITAAAIAGKLGIRGRAITGAEFAAMSDDELDRELDGIGVIARVTPEHKVRLVEALRRKGHIVAMTGDGVNDAPALKKADIGIAMGITGTEVSKEAAAMILTDDDFATIVKAVELGRALYANLKKYIFFQMGVLAAMIVTFLAASIGNIAAGVPFVPLQTLWLNFTTQVFQSVGLGYGNAEPDIMRRRPRRSDEPLLTNRVLGWLSLLGLFMGVITLLVIWFAERNRDVGVARTMGLTAFSLMNLIFSFTVRSDIRSVFSLETFNDRRFVITSGMSLAAIVLATEFGLFQRILQTVHLDLWQWGVCLVAALTVLVPTEIRKAVLRRRAGGSE</sequence>
<dbReference type="InterPro" id="IPR023299">
    <property type="entry name" value="ATPase_P-typ_cyto_dom_N"/>
</dbReference>
<feature type="transmembrane region" description="Helical" evidence="11">
    <location>
        <begin position="676"/>
        <end position="693"/>
    </location>
</feature>
<dbReference type="InterPro" id="IPR023298">
    <property type="entry name" value="ATPase_P-typ_TM_dom_sf"/>
</dbReference>
<keyword evidence="3" id="KW-0479">Metal-binding</keyword>
<dbReference type="PRINTS" id="PR00119">
    <property type="entry name" value="CATATPASE"/>
</dbReference>
<evidence type="ECO:0000256" key="5">
    <source>
        <dbReference type="ARBA" id="ARBA00022840"/>
    </source>
</evidence>
<dbReference type="InterPro" id="IPR008250">
    <property type="entry name" value="ATPase_P-typ_transduc_dom_A_sf"/>
</dbReference>
<dbReference type="Pfam" id="PF13246">
    <property type="entry name" value="Cation_ATPase"/>
    <property type="match status" value="1"/>
</dbReference>
<dbReference type="InterPro" id="IPR023214">
    <property type="entry name" value="HAD_sf"/>
</dbReference>
<keyword evidence="9 11" id="KW-0472">Membrane</keyword>
<dbReference type="InterPro" id="IPR001757">
    <property type="entry name" value="P_typ_ATPase"/>
</dbReference>
<gene>
    <name evidence="14" type="ORF">ACTOB_001996</name>
</gene>
<feature type="domain" description="Cation-transporting P-type ATPase C-terminal" evidence="13">
    <location>
        <begin position="529"/>
        <end position="698"/>
    </location>
</feature>
<keyword evidence="15" id="KW-1185">Reference proteome</keyword>
<evidence type="ECO:0000313" key="14">
    <source>
        <dbReference type="EMBL" id="WIN00760.1"/>
    </source>
</evidence>
<feature type="transmembrane region" description="Helical" evidence="11">
    <location>
        <begin position="76"/>
        <end position="94"/>
    </location>
</feature>
<dbReference type="PANTHER" id="PTHR24093">
    <property type="entry name" value="CATION TRANSPORTING ATPASE"/>
    <property type="match status" value="1"/>
</dbReference>
<evidence type="ECO:0000256" key="2">
    <source>
        <dbReference type="ARBA" id="ARBA00022692"/>
    </source>
</evidence>
<dbReference type="Pfam" id="PF00122">
    <property type="entry name" value="E1-E2_ATPase"/>
    <property type="match status" value="1"/>
</dbReference>
<keyword evidence="7" id="KW-1278">Translocase</keyword>
<accession>A0ABY8WS93</accession>
<proteinExistence type="predicted"/>
<evidence type="ECO:0000256" key="8">
    <source>
        <dbReference type="ARBA" id="ARBA00022989"/>
    </source>
</evidence>
<dbReference type="PANTHER" id="PTHR24093:SF506">
    <property type="entry name" value="CATION-TRANSPORTING ATPASE PMA1"/>
    <property type="match status" value="1"/>
</dbReference>
<feature type="domain" description="P-type ATPase A" evidence="12">
    <location>
        <begin position="9"/>
        <end position="55"/>
    </location>
</feature>
<dbReference type="SFLD" id="SFLDF00027">
    <property type="entry name" value="p-type_atpase"/>
    <property type="match status" value="1"/>
</dbReference>
<reference evidence="14 15" key="1">
    <citation type="submission" date="2023-06" db="EMBL/GenBank/DDBJ databases">
        <authorList>
            <person name="Yushchuk O."/>
            <person name="Binda E."/>
            <person name="Ruckert-Reed C."/>
            <person name="Fedorenko V."/>
            <person name="Kalinowski J."/>
            <person name="Marinelli F."/>
        </authorList>
    </citation>
    <scope>NUCLEOTIDE SEQUENCE [LARGE SCALE GENOMIC DNA]</scope>
    <source>
        <strain evidence="14 15">NRRL 3884</strain>
    </source>
</reference>
<dbReference type="InterPro" id="IPR044492">
    <property type="entry name" value="P_typ_ATPase_HD_dom"/>
</dbReference>
<feature type="transmembrane region" description="Helical" evidence="11">
    <location>
        <begin position="100"/>
        <end position="133"/>
    </location>
</feature>
<feature type="transmembrane region" description="Helical" evidence="11">
    <location>
        <begin position="502"/>
        <end position="525"/>
    </location>
</feature>
<evidence type="ECO:0000256" key="7">
    <source>
        <dbReference type="ARBA" id="ARBA00022967"/>
    </source>
</evidence>
<dbReference type="InterPro" id="IPR059000">
    <property type="entry name" value="ATPase_P-type_domA"/>
</dbReference>
<dbReference type="Pfam" id="PF00689">
    <property type="entry name" value="Cation_ATPase_C"/>
    <property type="match status" value="1"/>
</dbReference>
<evidence type="ECO:0000256" key="1">
    <source>
        <dbReference type="ARBA" id="ARBA00004651"/>
    </source>
</evidence>
<evidence type="ECO:0000256" key="4">
    <source>
        <dbReference type="ARBA" id="ARBA00022741"/>
    </source>
</evidence>
<dbReference type="NCBIfam" id="TIGR01494">
    <property type="entry name" value="ATPase_P-type"/>
    <property type="match status" value="2"/>
</dbReference>
<keyword evidence="8 11" id="KW-1133">Transmembrane helix</keyword>
<dbReference type="InterPro" id="IPR036412">
    <property type="entry name" value="HAD-like_sf"/>
</dbReference>
<organism evidence="14 15">
    <name type="scientific">Actinoplanes oblitus</name>
    <dbReference type="NCBI Taxonomy" id="3040509"/>
    <lineage>
        <taxon>Bacteria</taxon>
        <taxon>Bacillati</taxon>
        <taxon>Actinomycetota</taxon>
        <taxon>Actinomycetes</taxon>
        <taxon>Micromonosporales</taxon>
        <taxon>Micromonosporaceae</taxon>
        <taxon>Actinoplanes</taxon>
    </lineage>
</organism>
<dbReference type="SUPFAM" id="SSF56784">
    <property type="entry name" value="HAD-like"/>
    <property type="match status" value="1"/>
</dbReference>
<dbReference type="SUPFAM" id="SSF81653">
    <property type="entry name" value="Calcium ATPase, transduction domain A"/>
    <property type="match status" value="1"/>
</dbReference>
<feature type="transmembrane region" description="Helical" evidence="11">
    <location>
        <begin position="645"/>
        <end position="664"/>
    </location>
</feature>
<comment type="catalytic activity">
    <reaction evidence="10">
        <text>ATP + H2O = ADP + phosphate + H(+)</text>
        <dbReference type="Rhea" id="RHEA:13065"/>
        <dbReference type="ChEBI" id="CHEBI:15377"/>
        <dbReference type="ChEBI" id="CHEBI:15378"/>
        <dbReference type="ChEBI" id="CHEBI:30616"/>
        <dbReference type="ChEBI" id="CHEBI:43474"/>
        <dbReference type="ChEBI" id="CHEBI:456216"/>
    </reaction>
</comment>
<dbReference type="SFLD" id="SFLDG00002">
    <property type="entry name" value="C1.7:_P-type_atpase_like"/>
    <property type="match status" value="1"/>
</dbReference>
<evidence type="ECO:0000313" key="15">
    <source>
        <dbReference type="Proteomes" id="UP001240150"/>
    </source>
</evidence>
<keyword evidence="6" id="KW-0460">Magnesium</keyword>
<comment type="subcellular location">
    <subcellularLocation>
        <location evidence="1">Cell membrane</location>
        <topology evidence="1">Multi-pass membrane protein</topology>
    </subcellularLocation>
</comment>
<feature type="transmembrane region" description="Helical" evidence="11">
    <location>
        <begin position="537"/>
        <end position="556"/>
    </location>
</feature>
<keyword evidence="4" id="KW-0547">Nucleotide-binding</keyword>
<keyword evidence="5" id="KW-0067">ATP-binding</keyword>
<dbReference type="InterPro" id="IPR018303">
    <property type="entry name" value="ATPase_P-typ_P_site"/>
</dbReference>
<evidence type="ECO:0000256" key="6">
    <source>
        <dbReference type="ARBA" id="ARBA00022842"/>
    </source>
</evidence>
<dbReference type="Gene3D" id="3.40.50.1000">
    <property type="entry name" value="HAD superfamily/HAD-like"/>
    <property type="match status" value="1"/>
</dbReference>
<dbReference type="SFLD" id="SFLDS00003">
    <property type="entry name" value="Haloacid_Dehalogenase"/>
    <property type="match status" value="1"/>
</dbReference>
<dbReference type="SUPFAM" id="SSF81665">
    <property type="entry name" value="Calcium ATPase, transmembrane domain M"/>
    <property type="match status" value="1"/>
</dbReference>
<evidence type="ECO:0000256" key="3">
    <source>
        <dbReference type="ARBA" id="ARBA00022723"/>
    </source>
</evidence>
<dbReference type="Gene3D" id="3.40.1110.10">
    <property type="entry name" value="Calcium-transporting ATPase, cytoplasmic domain N"/>
    <property type="match status" value="1"/>
</dbReference>
<feature type="transmembrane region" description="Helical" evidence="11">
    <location>
        <begin position="577"/>
        <end position="599"/>
    </location>
</feature>
<evidence type="ECO:0000256" key="10">
    <source>
        <dbReference type="ARBA" id="ARBA00049360"/>
    </source>
</evidence>
<dbReference type="SUPFAM" id="SSF81660">
    <property type="entry name" value="Metal cation-transporting ATPase, ATP-binding domain N"/>
    <property type="match status" value="1"/>
</dbReference>
<evidence type="ECO:0000259" key="12">
    <source>
        <dbReference type="Pfam" id="PF00122"/>
    </source>
</evidence>
<dbReference type="Gene3D" id="1.20.1110.10">
    <property type="entry name" value="Calcium-transporting ATPase, transmembrane domain"/>
    <property type="match status" value="1"/>
</dbReference>
<dbReference type="RefSeq" id="WP_284922287.1">
    <property type="nucleotide sequence ID" value="NZ_CP126980.1"/>
</dbReference>
<evidence type="ECO:0000256" key="11">
    <source>
        <dbReference type="SAM" id="Phobius"/>
    </source>
</evidence>
<protein>
    <submittedName>
        <fullName evidence="14">Cation-transporting P-type ATPase</fullName>
    </submittedName>
</protein>
<dbReference type="Proteomes" id="UP001240150">
    <property type="component" value="Chromosome"/>
</dbReference>
<dbReference type="InterPro" id="IPR006068">
    <property type="entry name" value="ATPase_P-typ_cation-transptr_C"/>
</dbReference>
<evidence type="ECO:0000259" key="13">
    <source>
        <dbReference type="Pfam" id="PF00689"/>
    </source>
</evidence>
<dbReference type="Gene3D" id="2.70.150.10">
    <property type="entry name" value="Calcium-transporting ATPase, cytoplasmic transduction domain A"/>
    <property type="match status" value="1"/>
</dbReference>
<feature type="transmembrane region" description="Helical" evidence="11">
    <location>
        <begin position="605"/>
        <end position="625"/>
    </location>
</feature>
<name>A0ABY8WS93_9ACTN</name>
<dbReference type="PROSITE" id="PS00154">
    <property type="entry name" value="ATPASE_E1_E2"/>
    <property type="match status" value="1"/>
</dbReference>
<dbReference type="PRINTS" id="PR00120">
    <property type="entry name" value="HATPASE"/>
</dbReference>
<keyword evidence="2 11" id="KW-0812">Transmembrane</keyword>